<dbReference type="Gene3D" id="3.40.630.30">
    <property type="match status" value="1"/>
</dbReference>
<protein>
    <submittedName>
        <fullName evidence="3">GNAT family N-acetyltransferase</fullName>
        <ecNumber evidence="3">2.3.-.-</ecNumber>
    </submittedName>
</protein>
<evidence type="ECO:0000313" key="4">
    <source>
        <dbReference type="Proteomes" id="UP001589894"/>
    </source>
</evidence>
<dbReference type="Proteomes" id="UP001589894">
    <property type="component" value="Unassembled WGS sequence"/>
</dbReference>
<name>A0ABV6P486_9ACTN</name>
<evidence type="ECO:0000259" key="2">
    <source>
        <dbReference type="PROSITE" id="PS51186"/>
    </source>
</evidence>
<keyword evidence="4" id="KW-1185">Reference proteome</keyword>
<dbReference type="Pfam" id="PF00583">
    <property type="entry name" value="Acetyltransf_1"/>
    <property type="match status" value="1"/>
</dbReference>
<organism evidence="3 4">
    <name type="scientific">Plantactinospora siamensis</name>
    <dbReference type="NCBI Taxonomy" id="555372"/>
    <lineage>
        <taxon>Bacteria</taxon>
        <taxon>Bacillati</taxon>
        <taxon>Actinomycetota</taxon>
        <taxon>Actinomycetes</taxon>
        <taxon>Micromonosporales</taxon>
        <taxon>Micromonosporaceae</taxon>
        <taxon>Plantactinospora</taxon>
    </lineage>
</organism>
<dbReference type="InterPro" id="IPR000182">
    <property type="entry name" value="GNAT_dom"/>
</dbReference>
<proteinExistence type="predicted"/>
<sequence length="164" mass="18085">MTATIVIRRLGEPGDLGWVVQAHGEIYAREFGWDATFEALVARIVADYAADHDPSGEAAWVAELDGRRVGCVFCVRADATTAQLRILLVDPVARGHGLGRRLVDECLGFARDAGYRRMTLWTNDPLAAARRIYLSRGFTLVRQEPHDSFGAHLTGQTYELDLSG</sequence>
<reference evidence="3 4" key="1">
    <citation type="submission" date="2024-09" db="EMBL/GenBank/DDBJ databases">
        <authorList>
            <person name="Sun Q."/>
            <person name="Mori K."/>
        </authorList>
    </citation>
    <scope>NUCLEOTIDE SEQUENCE [LARGE SCALE GENOMIC DNA]</scope>
    <source>
        <strain evidence="3 4">TBRC 2205</strain>
    </source>
</reference>
<evidence type="ECO:0000256" key="1">
    <source>
        <dbReference type="ARBA" id="ARBA00022679"/>
    </source>
</evidence>
<evidence type="ECO:0000313" key="3">
    <source>
        <dbReference type="EMBL" id="MFC0567842.1"/>
    </source>
</evidence>
<dbReference type="EC" id="2.3.-.-" evidence="3"/>
<dbReference type="CDD" id="cd04301">
    <property type="entry name" value="NAT_SF"/>
    <property type="match status" value="1"/>
</dbReference>
<dbReference type="InterPro" id="IPR016181">
    <property type="entry name" value="Acyl_CoA_acyltransferase"/>
</dbReference>
<dbReference type="InterPro" id="IPR050769">
    <property type="entry name" value="NAT_camello-type"/>
</dbReference>
<accession>A0ABV6P486</accession>
<keyword evidence="1 3" id="KW-0808">Transferase</keyword>
<dbReference type="SUPFAM" id="SSF55729">
    <property type="entry name" value="Acyl-CoA N-acyltransferases (Nat)"/>
    <property type="match status" value="1"/>
</dbReference>
<comment type="caution">
    <text evidence="3">The sequence shown here is derived from an EMBL/GenBank/DDBJ whole genome shotgun (WGS) entry which is preliminary data.</text>
</comment>
<dbReference type="RefSeq" id="WP_377343187.1">
    <property type="nucleotide sequence ID" value="NZ_JBHLUE010000026.1"/>
</dbReference>
<dbReference type="GO" id="GO:0016746">
    <property type="term" value="F:acyltransferase activity"/>
    <property type="evidence" value="ECO:0007669"/>
    <property type="project" value="UniProtKB-KW"/>
</dbReference>
<feature type="domain" description="N-acetyltransferase" evidence="2">
    <location>
        <begin position="5"/>
        <end position="163"/>
    </location>
</feature>
<dbReference type="PANTHER" id="PTHR13947">
    <property type="entry name" value="GNAT FAMILY N-ACETYLTRANSFERASE"/>
    <property type="match status" value="1"/>
</dbReference>
<gene>
    <name evidence="3" type="ORF">ACFFHU_27335</name>
</gene>
<keyword evidence="3" id="KW-0012">Acyltransferase</keyword>
<dbReference type="PANTHER" id="PTHR13947:SF37">
    <property type="entry name" value="LD18367P"/>
    <property type="match status" value="1"/>
</dbReference>
<dbReference type="EMBL" id="JBHLUE010000026">
    <property type="protein sequence ID" value="MFC0567842.1"/>
    <property type="molecule type" value="Genomic_DNA"/>
</dbReference>
<dbReference type="PROSITE" id="PS51186">
    <property type="entry name" value="GNAT"/>
    <property type="match status" value="1"/>
</dbReference>